<dbReference type="GO" id="GO:0009086">
    <property type="term" value="P:methionine biosynthetic process"/>
    <property type="evidence" value="ECO:0007669"/>
    <property type="project" value="UniProtKB-KW"/>
</dbReference>
<feature type="binding site" evidence="12">
    <location>
        <position position="231"/>
    </location>
    <ligand>
        <name>NADP(+)</name>
        <dbReference type="ChEBI" id="CHEBI:58349"/>
    </ligand>
</feature>
<reference evidence="15" key="2">
    <citation type="submission" date="2021-04" db="EMBL/GenBank/DDBJ databases">
        <authorList>
            <person name="Gilroy R."/>
        </authorList>
    </citation>
    <scope>NUCLEOTIDE SEQUENCE</scope>
    <source>
        <strain evidence="15">CHK169-2315</strain>
    </source>
</reference>
<keyword evidence="7 12" id="KW-0560">Oxidoreductase</keyword>
<dbReference type="NCBIfam" id="NF010783">
    <property type="entry name" value="PRK14186.1"/>
    <property type="match status" value="1"/>
</dbReference>
<dbReference type="GO" id="GO:0004477">
    <property type="term" value="F:methenyltetrahydrofolate cyclohydrolase activity"/>
    <property type="evidence" value="ECO:0007669"/>
    <property type="project" value="UniProtKB-UniRule"/>
</dbReference>
<dbReference type="GO" id="GO:0006164">
    <property type="term" value="P:purine nucleotide biosynthetic process"/>
    <property type="evidence" value="ECO:0007669"/>
    <property type="project" value="UniProtKB-KW"/>
</dbReference>
<dbReference type="PROSITE" id="PS00767">
    <property type="entry name" value="THF_DHG_CYH_2"/>
    <property type="match status" value="1"/>
</dbReference>
<dbReference type="EC" id="1.5.1.5" evidence="12"/>
<keyword evidence="8 12" id="KW-0368">Histidine biosynthesis</keyword>
<evidence type="ECO:0000256" key="9">
    <source>
        <dbReference type="ARBA" id="ARBA00023167"/>
    </source>
</evidence>
<feature type="binding site" evidence="12">
    <location>
        <begin position="165"/>
        <end position="167"/>
    </location>
    <ligand>
        <name>NADP(+)</name>
        <dbReference type="ChEBI" id="CHEBI:58349"/>
    </ligand>
</feature>
<dbReference type="Gene3D" id="3.40.50.10860">
    <property type="entry name" value="Leucine Dehydrogenase, chain A, domain 1"/>
    <property type="match status" value="1"/>
</dbReference>
<dbReference type="Pfam" id="PF00763">
    <property type="entry name" value="THF_DHG_CYH"/>
    <property type="match status" value="1"/>
</dbReference>
<dbReference type="SUPFAM" id="SSF51735">
    <property type="entry name" value="NAD(P)-binding Rossmann-fold domains"/>
    <property type="match status" value="1"/>
</dbReference>
<name>A0A9D1PNG3_9BACI</name>
<dbReference type="PRINTS" id="PR00085">
    <property type="entry name" value="THFDHDRGNASE"/>
</dbReference>
<evidence type="ECO:0000256" key="7">
    <source>
        <dbReference type="ARBA" id="ARBA00023002"/>
    </source>
</evidence>
<dbReference type="GO" id="GO:0035999">
    <property type="term" value="P:tetrahydrofolate interconversion"/>
    <property type="evidence" value="ECO:0007669"/>
    <property type="project" value="UniProtKB-UniRule"/>
</dbReference>
<comment type="function">
    <text evidence="12">Catalyzes the oxidation of 5,10-methylenetetrahydrofolate to 5,10-methenyltetrahydrofolate and then the hydrolysis of 5,10-methenyltetrahydrofolate to 10-formyltetrahydrofolate.</text>
</comment>
<keyword evidence="4 12" id="KW-0658">Purine biosynthesis</keyword>
<evidence type="ECO:0000256" key="8">
    <source>
        <dbReference type="ARBA" id="ARBA00023102"/>
    </source>
</evidence>
<evidence type="ECO:0000256" key="5">
    <source>
        <dbReference type="ARBA" id="ARBA00022801"/>
    </source>
</evidence>
<comment type="caution">
    <text evidence="15">The sequence shown here is derived from an EMBL/GenBank/DDBJ whole genome shotgun (WGS) entry which is preliminary data.</text>
</comment>
<dbReference type="HAMAP" id="MF_01576">
    <property type="entry name" value="THF_DHG_CYH"/>
    <property type="match status" value="1"/>
</dbReference>
<dbReference type="Pfam" id="PF02882">
    <property type="entry name" value="THF_DHG_CYH_C"/>
    <property type="match status" value="1"/>
</dbReference>
<keyword evidence="2 12" id="KW-0554">One-carbon metabolism</keyword>
<keyword evidence="3 12" id="KW-0028">Amino-acid biosynthesis</keyword>
<keyword evidence="10 12" id="KW-0511">Multifunctional enzyme</keyword>
<dbReference type="InterPro" id="IPR020630">
    <property type="entry name" value="THF_DH/CycHdrlase_cat_dom"/>
</dbReference>
<dbReference type="InterPro" id="IPR020631">
    <property type="entry name" value="THF_DH/CycHdrlase_NAD-bd_dom"/>
</dbReference>
<dbReference type="PANTHER" id="PTHR48099:SF5">
    <property type="entry name" value="C-1-TETRAHYDROFOLATE SYNTHASE, CYTOPLASMIC"/>
    <property type="match status" value="1"/>
</dbReference>
<dbReference type="PANTHER" id="PTHR48099">
    <property type="entry name" value="C-1-TETRAHYDROFOLATE SYNTHASE, CYTOPLASMIC-RELATED"/>
    <property type="match status" value="1"/>
</dbReference>
<evidence type="ECO:0000256" key="2">
    <source>
        <dbReference type="ARBA" id="ARBA00022563"/>
    </source>
</evidence>
<protein>
    <recommendedName>
        <fullName evidence="12">Bifunctional protein FolD</fullName>
    </recommendedName>
    <domain>
        <recommendedName>
            <fullName evidence="12">Methylenetetrahydrofolate dehydrogenase</fullName>
            <ecNumber evidence="12">1.5.1.5</ecNumber>
        </recommendedName>
    </domain>
    <domain>
        <recommendedName>
            <fullName evidence="12">Methenyltetrahydrofolate cyclohydrolase</fullName>
            <ecNumber evidence="12">3.5.4.9</ecNumber>
        </recommendedName>
    </domain>
</protein>
<evidence type="ECO:0000256" key="11">
    <source>
        <dbReference type="ARBA" id="ARBA00036357"/>
    </source>
</evidence>
<organism evidence="15 16">
    <name type="scientific">Candidatus Pseudogracilibacillus intestinigallinarum</name>
    <dbReference type="NCBI Taxonomy" id="2838742"/>
    <lineage>
        <taxon>Bacteria</taxon>
        <taxon>Bacillati</taxon>
        <taxon>Bacillota</taxon>
        <taxon>Bacilli</taxon>
        <taxon>Bacillales</taxon>
        <taxon>Bacillaceae</taxon>
        <taxon>Pseudogracilibacillus</taxon>
    </lineage>
</organism>
<reference evidence="15" key="1">
    <citation type="journal article" date="2021" name="PeerJ">
        <title>Extensive microbial diversity within the chicken gut microbiome revealed by metagenomics and culture.</title>
        <authorList>
            <person name="Gilroy R."/>
            <person name="Ravi A."/>
            <person name="Getino M."/>
            <person name="Pursley I."/>
            <person name="Horton D.L."/>
            <person name="Alikhan N.F."/>
            <person name="Baker D."/>
            <person name="Gharbi K."/>
            <person name="Hall N."/>
            <person name="Watson M."/>
            <person name="Adriaenssens E.M."/>
            <person name="Foster-Nyarko E."/>
            <person name="Jarju S."/>
            <person name="Secka A."/>
            <person name="Antonio M."/>
            <person name="Oren A."/>
            <person name="Chaudhuri R.R."/>
            <person name="La Ragione R."/>
            <person name="Hildebrand F."/>
            <person name="Pallen M.J."/>
        </authorList>
    </citation>
    <scope>NUCLEOTIDE SEQUENCE</scope>
    <source>
        <strain evidence="15">CHK169-2315</strain>
    </source>
</reference>
<comment type="similarity">
    <text evidence="12">Belongs to the tetrahydrofolate dehydrogenase/cyclohydrolase family.</text>
</comment>
<dbReference type="NCBIfam" id="NF008058">
    <property type="entry name" value="PRK10792.1"/>
    <property type="match status" value="1"/>
</dbReference>
<evidence type="ECO:0000256" key="12">
    <source>
        <dbReference type="HAMAP-Rule" id="MF_01576"/>
    </source>
</evidence>
<keyword evidence="6 12" id="KW-0521">NADP</keyword>
<evidence type="ECO:0000256" key="3">
    <source>
        <dbReference type="ARBA" id="ARBA00022605"/>
    </source>
</evidence>
<accession>A0A9D1PNG3</accession>
<evidence type="ECO:0000313" key="15">
    <source>
        <dbReference type="EMBL" id="HIV75036.1"/>
    </source>
</evidence>
<dbReference type="PROSITE" id="PS00766">
    <property type="entry name" value="THF_DHG_CYH_1"/>
    <property type="match status" value="1"/>
</dbReference>
<dbReference type="FunFam" id="3.40.50.720:FF:000094">
    <property type="entry name" value="Bifunctional protein FolD"/>
    <property type="match status" value="1"/>
</dbReference>
<evidence type="ECO:0000259" key="14">
    <source>
        <dbReference type="Pfam" id="PF02882"/>
    </source>
</evidence>
<feature type="domain" description="Tetrahydrofolate dehydrogenase/cyclohydrolase NAD(P)-binding" evidence="14">
    <location>
        <begin position="139"/>
        <end position="280"/>
    </location>
</feature>
<evidence type="ECO:0000256" key="6">
    <source>
        <dbReference type="ARBA" id="ARBA00022857"/>
    </source>
</evidence>
<dbReference type="EC" id="3.5.4.9" evidence="12"/>
<feature type="domain" description="Tetrahydrofolate dehydrogenase/cyclohydrolase catalytic" evidence="13">
    <location>
        <begin position="6"/>
        <end position="120"/>
    </location>
</feature>
<gene>
    <name evidence="12 15" type="primary">folD</name>
    <name evidence="15" type="ORF">H9895_08175</name>
</gene>
<sequence>MTAEVINGQELASNLREKMKQEVAALNNNKIFPKLTVILIGDDPASQSYVKGKHKACNEAGIISEIIRKDASISEAELLAEIDCLNNDETVHGILVQLPIPKHIDEQKVIEAIDPKKDVDGFHPINVGKMMTGQETFLPCTPHGILQMIQSKQIETEGKYAVVIGRSNIVGKPVGQLLLNENATVTYCHSRTNNMKDITKQADILIVAVGKEHVIDASYVKEGAVVIDVGVNRTKEGTLTGDVDFEDVKQVASYITPVPKGVGPMTITMLLRNTIEAAKRIEQ</sequence>
<comment type="caution">
    <text evidence="12">Lacks conserved residue(s) required for the propagation of feature annotation.</text>
</comment>
<proteinExistence type="inferred from homology"/>
<evidence type="ECO:0000256" key="4">
    <source>
        <dbReference type="ARBA" id="ARBA00022755"/>
    </source>
</evidence>
<dbReference type="GO" id="GO:0005829">
    <property type="term" value="C:cytosol"/>
    <property type="evidence" value="ECO:0007669"/>
    <property type="project" value="TreeGrafter"/>
</dbReference>
<dbReference type="CDD" id="cd01080">
    <property type="entry name" value="NAD_bind_m-THF_DH_Cyclohyd"/>
    <property type="match status" value="1"/>
</dbReference>
<keyword evidence="9 12" id="KW-0486">Methionine biosynthesis</keyword>
<dbReference type="AlphaFoldDB" id="A0A9D1PNG3"/>
<dbReference type="Gene3D" id="3.40.50.720">
    <property type="entry name" value="NAD(P)-binding Rossmann-like Domain"/>
    <property type="match status" value="1"/>
</dbReference>
<comment type="pathway">
    <text evidence="1 12">One-carbon metabolism; tetrahydrofolate interconversion.</text>
</comment>
<evidence type="ECO:0000259" key="13">
    <source>
        <dbReference type="Pfam" id="PF00763"/>
    </source>
</evidence>
<dbReference type="InterPro" id="IPR020867">
    <property type="entry name" value="THF_DH/CycHdrlase_CS"/>
</dbReference>
<comment type="catalytic activity">
    <reaction evidence="11 12">
        <text>(6R)-5,10-methenyltetrahydrofolate + H2O = (6R)-10-formyltetrahydrofolate + H(+)</text>
        <dbReference type="Rhea" id="RHEA:23700"/>
        <dbReference type="ChEBI" id="CHEBI:15377"/>
        <dbReference type="ChEBI" id="CHEBI:15378"/>
        <dbReference type="ChEBI" id="CHEBI:57455"/>
        <dbReference type="ChEBI" id="CHEBI:195366"/>
        <dbReference type="EC" id="3.5.4.9"/>
    </reaction>
</comment>
<evidence type="ECO:0000256" key="1">
    <source>
        <dbReference type="ARBA" id="ARBA00004777"/>
    </source>
</evidence>
<comment type="subunit">
    <text evidence="12">Homodimer.</text>
</comment>
<dbReference type="SUPFAM" id="SSF53223">
    <property type="entry name" value="Aminoacid dehydrogenase-like, N-terminal domain"/>
    <property type="match status" value="1"/>
</dbReference>
<comment type="catalytic activity">
    <reaction evidence="12">
        <text>(6R)-5,10-methylene-5,6,7,8-tetrahydrofolate + NADP(+) = (6R)-5,10-methenyltetrahydrofolate + NADPH</text>
        <dbReference type="Rhea" id="RHEA:22812"/>
        <dbReference type="ChEBI" id="CHEBI:15636"/>
        <dbReference type="ChEBI" id="CHEBI:57455"/>
        <dbReference type="ChEBI" id="CHEBI:57783"/>
        <dbReference type="ChEBI" id="CHEBI:58349"/>
        <dbReference type="EC" id="1.5.1.5"/>
    </reaction>
</comment>
<evidence type="ECO:0000313" key="16">
    <source>
        <dbReference type="Proteomes" id="UP000823937"/>
    </source>
</evidence>
<dbReference type="FunFam" id="3.40.50.10860:FF:000001">
    <property type="entry name" value="Bifunctional protein FolD"/>
    <property type="match status" value="1"/>
</dbReference>
<dbReference type="EMBL" id="DXHX01000123">
    <property type="protein sequence ID" value="HIV75036.1"/>
    <property type="molecule type" value="Genomic_DNA"/>
</dbReference>
<dbReference type="Proteomes" id="UP000823937">
    <property type="component" value="Unassembled WGS sequence"/>
</dbReference>
<dbReference type="InterPro" id="IPR046346">
    <property type="entry name" value="Aminoacid_DH-like_N_sf"/>
</dbReference>
<dbReference type="InterPro" id="IPR000672">
    <property type="entry name" value="THF_DH/CycHdrlase"/>
</dbReference>
<evidence type="ECO:0000256" key="10">
    <source>
        <dbReference type="ARBA" id="ARBA00023268"/>
    </source>
</evidence>
<dbReference type="GO" id="GO:0000105">
    <property type="term" value="P:L-histidine biosynthetic process"/>
    <property type="evidence" value="ECO:0007669"/>
    <property type="project" value="UniProtKB-KW"/>
</dbReference>
<dbReference type="InterPro" id="IPR036291">
    <property type="entry name" value="NAD(P)-bd_dom_sf"/>
</dbReference>
<keyword evidence="5 12" id="KW-0378">Hydrolase</keyword>
<dbReference type="GO" id="GO:0004488">
    <property type="term" value="F:methylenetetrahydrofolate dehydrogenase (NADP+) activity"/>
    <property type="evidence" value="ECO:0007669"/>
    <property type="project" value="UniProtKB-UniRule"/>
</dbReference>